<accession>A0ABV3I1Y1</accession>
<evidence type="ECO:0000259" key="3">
    <source>
        <dbReference type="Pfam" id="PF13462"/>
    </source>
</evidence>
<proteinExistence type="predicted"/>
<dbReference type="Proteomes" id="UP001552521">
    <property type="component" value="Unassembled WGS sequence"/>
</dbReference>
<dbReference type="Gene3D" id="3.40.30.10">
    <property type="entry name" value="Glutaredoxin"/>
    <property type="match status" value="1"/>
</dbReference>
<reference evidence="4 5" key="1">
    <citation type="submission" date="2024-06" db="EMBL/GenBank/DDBJ databases">
        <title>The Natural Products Discovery Center: Release of the First 8490 Sequenced Strains for Exploring Actinobacteria Biosynthetic Diversity.</title>
        <authorList>
            <person name="Kalkreuter E."/>
            <person name="Kautsar S.A."/>
            <person name="Yang D."/>
            <person name="Bader C.D."/>
            <person name="Teijaro C.N."/>
            <person name="Fluegel L."/>
            <person name="Davis C.M."/>
            <person name="Simpson J.R."/>
            <person name="Lauterbach L."/>
            <person name="Steele A.D."/>
            <person name="Gui C."/>
            <person name="Meng S."/>
            <person name="Li G."/>
            <person name="Viehrig K."/>
            <person name="Ye F."/>
            <person name="Su P."/>
            <person name="Kiefer A.F."/>
            <person name="Nichols A."/>
            <person name="Cepeda A.J."/>
            <person name="Yan W."/>
            <person name="Fan B."/>
            <person name="Jiang Y."/>
            <person name="Adhikari A."/>
            <person name="Zheng C.-J."/>
            <person name="Schuster L."/>
            <person name="Cowan T.M."/>
            <person name="Smanski M.J."/>
            <person name="Chevrette M.G."/>
            <person name="De Carvalho L.P.S."/>
            <person name="Shen B."/>
        </authorList>
    </citation>
    <scope>NUCLEOTIDE SEQUENCE [LARGE SCALE GENOMIC DNA]</scope>
    <source>
        <strain evidence="4 5">NPDC049344</strain>
    </source>
</reference>
<keyword evidence="2" id="KW-0472">Membrane</keyword>
<organism evidence="4 5">
    <name type="scientific">Streptomyces kurssanovii</name>
    <dbReference type="NCBI Taxonomy" id="67312"/>
    <lineage>
        <taxon>Bacteria</taxon>
        <taxon>Bacillati</taxon>
        <taxon>Actinomycetota</taxon>
        <taxon>Actinomycetes</taxon>
        <taxon>Kitasatosporales</taxon>
        <taxon>Streptomycetaceae</taxon>
        <taxon>Streptomyces</taxon>
    </lineage>
</organism>
<keyword evidence="2" id="KW-1133">Transmembrane helix</keyword>
<feature type="compositionally biased region" description="Basic and acidic residues" evidence="1">
    <location>
        <begin position="12"/>
        <end position="27"/>
    </location>
</feature>
<feature type="transmembrane region" description="Helical" evidence="2">
    <location>
        <begin position="34"/>
        <end position="55"/>
    </location>
</feature>
<comment type="caution">
    <text evidence="4">The sequence shown here is derived from an EMBL/GenBank/DDBJ whole genome shotgun (WGS) entry which is preliminary data.</text>
</comment>
<keyword evidence="2" id="KW-0812">Transmembrane</keyword>
<feature type="domain" description="Thioredoxin-like fold" evidence="3">
    <location>
        <begin position="82"/>
        <end position="266"/>
    </location>
</feature>
<evidence type="ECO:0000256" key="2">
    <source>
        <dbReference type="SAM" id="Phobius"/>
    </source>
</evidence>
<dbReference type="InterPro" id="IPR012336">
    <property type="entry name" value="Thioredoxin-like_fold"/>
</dbReference>
<dbReference type="EMBL" id="JBFAQK010000062">
    <property type="protein sequence ID" value="MEV4684859.1"/>
    <property type="molecule type" value="Genomic_DNA"/>
</dbReference>
<evidence type="ECO:0000256" key="1">
    <source>
        <dbReference type="SAM" id="MobiDB-lite"/>
    </source>
</evidence>
<name>A0ABV3I1Y1_9ACTN</name>
<keyword evidence="5" id="KW-1185">Reference proteome</keyword>
<evidence type="ECO:0000313" key="5">
    <source>
        <dbReference type="Proteomes" id="UP001552521"/>
    </source>
</evidence>
<dbReference type="InterPro" id="IPR036249">
    <property type="entry name" value="Thioredoxin-like_sf"/>
</dbReference>
<dbReference type="RefSeq" id="WP_364600075.1">
    <property type="nucleotide sequence ID" value="NZ_JBFAQK010000062.1"/>
</dbReference>
<dbReference type="SUPFAM" id="SSF52833">
    <property type="entry name" value="Thioredoxin-like"/>
    <property type="match status" value="1"/>
</dbReference>
<feature type="region of interest" description="Disordered" evidence="1">
    <location>
        <begin position="1"/>
        <end position="29"/>
    </location>
</feature>
<evidence type="ECO:0000313" key="4">
    <source>
        <dbReference type="EMBL" id="MEV4684859.1"/>
    </source>
</evidence>
<dbReference type="Pfam" id="PF13462">
    <property type="entry name" value="Thioredoxin_4"/>
    <property type="match status" value="1"/>
</dbReference>
<sequence length="271" mass="29022">MSKRNSQANKAAARERLREERERQARKDKVRRQLVVIGSGIAVLAVAGGIGFGIMQANKPGHWESVAEQSNVTAPKNTSGKNGTTVVVGKDSAKKTLELYEDSRCPVCATFEQAVGETVDKDVEAGKYKVKYIGATFIDDATNGEGSKNALSALGAALNVSPDAFLAYKSALYSAEFHPEESDDKFAEDSYLLKVADSVPALKSNAEFKKNVEDGTFDAWAMKMSETFDKSGVNGTPTLKMDGKKVTAEGSDNAPMTVEEFSTAMDKALAG</sequence>
<gene>
    <name evidence="4" type="ORF">AB0K36_29300</name>
</gene>
<protein>
    <submittedName>
        <fullName evidence="4">DsbA family protein</fullName>
    </submittedName>
</protein>